<feature type="transmembrane region" description="Helical" evidence="1">
    <location>
        <begin position="12"/>
        <end position="34"/>
    </location>
</feature>
<dbReference type="AlphaFoldDB" id="A0A6I2M9G6"/>
<name>A0A6I2M9G6_9BACI</name>
<proteinExistence type="predicted"/>
<feature type="transmembrane region" description="Helical" evidence="1">
    <location>
        <begin position="123"/>
        <end position="142"/>
    </location>
</feature>
<organism evidence="2 3">
    <name type="scientific">Metabacillus idriensis</name>
    <dbReference type="NCBI Taxonomy" id="324768"/>
    <lineage>
        <taxon>Bacteria</taxon>
        <taxon>Bacillati</taxon>
        <taxon>Bacillota</taxon>
        <taxon>Bacilli</taxon>
        <taxon>Bacillales</taxon>
        <taxon>Bacillaceae</taxon>
        <taxon>Metabacillus</taxon>
    </lineage>
</organism>
<gene>
    <name evidence="2" type="ORF">GJU41_12365</name>
</gene>
<dbReference type="Pfam" id="PF17328">
    <property type="entry name" value="DUF5366"/>
    <property type="match status" value="1"/>
</dbReference>
<evidence type="ECO:0000256" key="1">
    <source>
        <dbReference type="SAM" id="Phobius"/>
    </source>
</evidence>
<reference evidence="2 3" key="1">
    <citation type="submission" date="2019-11" db="EMBL/GenBank/DDBJ databases">
        <title>Bacillus idriensis genome.</title>
        <authorList>
            <person name="Konopka E.N."/>
            <person name="Newman J.D."/>
        </authorList>
    </citation>
    <scope>NUCLEOTIDE SEQUENCE [LARGE SCALE GENOMIC DNA]</scope>
    <source>
        <strain evidence="2 3">DSM 19097</strain>
    </source>
</reference>
<dbReference type="InterPro" id="IPR035289">
    <property type="entry name" value="DUF5366"/>
</dbReference>
<dbReference type="RefSeq" id="WP_070876106.1">
    <property type="nucleotide sequence ID" value="NZ_CAJGAA010000002.1"/>
</dbReference>
<protein>
    <recommendedName>
        <fullName evidence="4">YufK family protein</fullName>
    </recommendedName>
</protein>
<dbReference type="Proteomes" id="UP000441585">
    <property type="component" value="Unassembled WGS sequence"/>
</dbReference>
<keyword evidence="3" id="KW-1185">Reference proteome</keyword>
<evidence type="ECO:0000313" key="3">
    <source>
        <dbReference type="Proteomes" id="UP000441585"/>
    </source>
</evidence>
<evidence type="ECO:0000313" key="2">
    <source>
        <dbReference type="EMBL" id="MRX54768.1"/>
    </source>
</evidence>
<comment type="caution">
    <text evidence="2">The sequence shown here is derived from an EMBL/GenBank/DDBJ whole genome shotgun (WGS) entry which is preliminary data.</text>
</comment>
<keyword evidence="1" id="KW-0812">Transmembrane</keyword>
<keyword evidence="1" id="KW-1133">Transmembrane helix</keyword>
<keyword evidence="1" id="KW-0472">Membrane</keyword>
<feature type="transmembrane region" description="Helical" evidence="1">
    <location>
        <begin position="54"/>
        <end position="75"/>
    </location>
</feature>
<sequence>MKNTYFTSYFPLISILLFSTSFSISTVMMVLKVLKRLGIYGGMLEFFSENGIKLSLFIVFALIYFMIFSALKLIADTVTELSLLFFSKDVNGESLKKIRLGSAFYLLAAALSLLLVQYGIGIFAVFLLATLCYFIFAVYQFSFFLTSFSLIGLVLFHVLFWSIFLFGILYICMRLYNSLMASLPV</sequence>
<accession>A0A6I2M9G6</accession>
<feature type="transmembrane region" description="Helical" evidence="1">
    <location>
        <begin position="148"/>
        <end position="172"/>
    </location>
</feature>
<dbReference type="EMBL" id="WKKF01000002">
    <property type="protein sequence ID" value="MRX54768.1"/>
    <property type="molecule type" value="Genomic_DNA"/>
</dbReference>
<evidence type="ECO:0008006" key="4">
    <source>
        <dbReference type="Google" id="ProtNLM"/>
    </source>
</evidence>